<keyword evidence="3" id="KW-1185">Reference proteome</keyword>
<feature type="non-terminal residue" evidence="2">
    <location>
        <position position="1"/>
    </location>
</feature>
<dbReference type="Proteomes" id="UP001146120">
    <property type="component" value="Unassembled WGS sequence"/>
</dbReference>
<name>A0AAV2YIP9_9STRA</name>
<comment type="caution">
    <text evidence="2">The sequence shown here is derived from an EMBL/GenBank/DDBJ whole genome shotgun (WGS) entry which is preliminary data.</text>
</comment>
<evidence type="ECO:0000313" key="3">
    <source>
        <dbReference type="Proteomes" id="UP001146120"/>
    </source>
</evidence>
<proteinExistence type="predicted"/>
<organism evidence="2 3">
    <name type="scientific">Lagenidium giganteum</name>
    <dbReference type="NCBI Taxonomy" id="4803"/>
    <lineage>
        <taxon>Eukaryota</taxon>
        <taxon>Sar</taxon>
        <taxon>Stramenopiles</taxon>
        <taxon>Oomycota</taxon>
        <taxon>Peronosporomycetes</taxon>
        <taxon>Pythiales</taxon>
        <taxon>Pythiaceae</taxon>
    </lineage>
</organism>
<evidence type="ECO:0000313" key="2">
    <source>
        <dbReference type="EMBL" id="DAZ93426.1"/>
    </source>
</evidence>
<sequence>AARVTVRRLRRTLRARRTRLVRLLALPVAWVEVVARRQVAVRAHLGRAAHQERVRPQHSGRVVQLHHAGAVAVGVADLVLHPRLHPPVDRRLVQRVAAVHQVLAVRVVLGVVLKLAVLHPVRRRDRQLLAPLQPTHVGGFARWHQRRTRVVVRLHDVVAQLRSVRVRAHTAVVHVRLAVHAVRRGRWPIAVRVRVHLDEQQRTGSENDLHIDNLDGQQRRDRKRTRCKSRPYSSNGELRNDQLQGPAQRHNHYRASKPILDGMGTVEATPLGRLLPQSRALFLATSPSARDEEGGHRPSSCMELSHVSLEMTSWARR</sequence>
<gene>
    <name evidence="2" type="ORF">N0F65_000077</name>
</gene>
<accession>A0AAV2YIP9</accession>
<evidence type="ECO:0000256" key="1">
    <source>
        <dbReference type="SAM" id="MobiDB-lite"/>
    </source>
</evidence>
<protein>
    <submittedName>
        <fullName evidence="2">Uncharacterized protein</fullName>
    </submittedName>
</protein>
<feature type="compositionally biased region" description="Basic and acidic residues" evidence="1">
    <location>
        <begin position="206"/>
        <end position="219"/>
    </location>
</feature>
<reference evidence="2" key="1">
    <citation type="submission" date="2022-11" db="EMBL/GenBank/DDBJ databases">
        <authorList>
            <person name="Morgan W.R."/>
            <person name="Tartar A."/>
        </authorList>
    </citation>
    <scope>NUCLEOTIDE SEQUENCE</scope>
    <source>
        <strain evidence="2">ARSEF 373</strain>
    </source>
</reference>
<reference evidence="2" key="2">
    <citation type="journal article" date="2023" name="Microbiol Resour">
        <title>Decontamination and Annotation of the Draft Genome Sequence of the Oomycete Lagenidium giganteum ARSEF 373.</title>
        <authorList>
            <person name="Morgan W.R."/>
            <person name="Tartar A."/>
        </authorList>
    </citation>
    <scope>NUCLEOTIDE SEQUENCE</scope>
    <source>
        <strain evidence="2">ARSEF 373</strain>
    </source>
</reference>
<feature type="region of interest" description="Disordered" evidence="1">
    <location>
        <begin position="206"/>
        <end position="249"/>
    </location>
</feature>
<dbReference type="EMBL" id="DAKRPA010000317">
    <property type="protein sequence ID" value="DAZ93426.1"/>
    <property type="molecule type" value="Genomic_DNA"/>
</dbReference>
<feature type="compositionally biased region" description="Basic residues" evidence="1">
    <location>
        <begin position="220"/>
        <end position="229"/>
    </location>
</feature>
<feature type="compositionally biased region" description="Polar residues" evidence="1">
    <location>
        <begin position="231"/>
        <end position="245"/>
    </location>
</feature>
<dbReference type="AlphaFoldDB" id="A0AAV2YIP9"/>